<accession>A0ACC3ZCL7</accession>
<proteinExistence type="predicted"/>
<sequence length="140" mass="15138">MKFSTTALLALAANLASAGPKLTNPEGPRVIGPLEGSPFCLHSDQGLDGHTIMPYLFHGFIIEAMTVRDVPAVCNDLWGGLAHFGTTCGLIMKQNCIEIEPGVLRWEFSVGSACQLGHIQAAWYEATKNKYGALDCFVRE</sequence>
<comment type="caution">
    <text evidence="1">The sequence shown here is derived from an EMBL/GenBank/DDBJ whole genome shotgun (WGS) entry which is preliminary data.</text>
</comment>
<reference evidence="1 2" key="1">
    <citation type="journal article" date="2020" name="Phytopathology">
        <title>Genome Sequence Resources of Colletotrichum truncatum, C. plurivorum, C. musicola, and C. sojae: Four Species Pathogenic to Soybean (Glycine max).</title>
        <authorList>
            <person name="Rogerio F."/>
            <person name="Boufleur T.R."/>
            <person name="Ciampi-Guillardi M."/>
            <person name="Sukno S.A."/>
            <person name="Thon M.R."/>
            <person name="Massola Junior N.S."/>
            <person name="Baroncelli R."/>
        </authorList>
    </citation>
    <scope>NUCLEOTIDE SEQUENCE [LARGE SCALE GENOMIC DNA]</scope>
    <source>
        <strain evidence="1 2">CMES1059</strain>
    </source>
</reference>
<protein>
    <submittedName>
        <fullName evidence="1">Uncharacterized protein</fullName>
    </submittedName>
</protein>
<evidence type="ECO:0000313" key="1">
    <source>
        <dbReference type="EMBL" id="KAL0941856.1"/>
    </source>
</evidence>
<gene>
    <name evidence="1" type="ORF">CTRU02_204619</name>
</gene>
<name>A0ACC3ZCL7_COLTU</name>
<organism evidence="1 2">
    <name type="scientific">Colletotrichum truncatum</name>
    <name type="common">Anthracnose fungus</name>
    <name type="synonym">Colletotrichum capsici</name>
    <dbReference type="NCBI Taxonomy" id="5467"/>
    <lineage>
        <taxon>Eukaryota</taxon>
        <taxon>Fungi</taxon>
        <taxon>Dikarya</taxon>
        <taxon>Ascomycota</taxon>
        <taxon>Pezizomycotina</taxon>
        <taxon>Sordariomycetes</taxon>
        <taxon>Hypocreomycetidae</taxon>
        <taxon>Glomerellales</taxon>
        <taxon>Glomerellaceae</taxon>
        <taxon>Colletotrichum</taxon>
        <taxon>Colletotrichum truncatum species complex</taxon>
    </lineage>
</organism>
<evidence type="ECO:0000313" key="2">
    <source>
        <dbReference type="Proteomes" id="UP000805649"/>
    </source>
</evidence>
<dbReference type="Proteomes" id="UP000805649">
    <property type="component" value="Unassembled WGS sequence"/>
</dbReference>
<keyword evidence="2" id="KW-1185">Reference proteome</keyword>
<dbReference type="EMBL" id="VUJX02000002">
    <property type="protein sequence ID" value="KAL0941856.1"/>
    <property type="molecule type" value="Genomic_DNA"/>
</dbReference>